<comment type="caution">
    <text evidence="1">The sequence shown here is derived from an EMBL/GenBank/DDBJ whole genome shotgun (WGS) entry which is preliminary data.</text>
</comment>
<name>A0A4R4PJA5_9ACTN</name>
<proteinExistence type="predicted"/>
<accession>A0A4R4PJA5</accession>
<dbReference type="Proteomes" id="UP000295075">
    <property type="component" value="Unassembled WGS sequence"/>
</dbReference>
<keyword evidence="2" id="KW-1185">Reference proteome</keyword>
<evidence type="ECO:0008006" key="3">
    <source>
        <dbReference type="Google" id="ProtNLM"/>
    </source>
</evidence>
<evidence type="ECO:0000313" key="1">
    <source>
        <dbReference type="EMBL" id="TDC22141.1"/>
    </source>
</evidence>
<dbReference type="EMBL" id="SMKA01000198">
    <property type="protein sequence ID" value="TDC22141.1"/>
    <property type="molecule type" value="Genomic_DNA"/>
</dbReference>
<evidence type="ECO:0000313" key="2">
    <source>
        <dbReference type="Proteomes" id="UP000295075"/>
    </source>
</evidence>
<dbReference type="OrthoDB" id="70281at2"/>
<gene>
    <name evidence="1" type="ORF">E1261_31625</name>
</gene>
<sequence>MTGKVRIAVVPAVEDEPVEVRWIDRERDIEESYRFVGSITIQRIWQAEDAPRSCGRWWGYTDEDSKMKQSPVNRRATGVAEMLGWTRWPGDFLAGSVVFIGRDGELRTDVPDILLTVLAEMGSAIREFDQDDQEVSQSG</sequence>
<organism evidence="1 2">
    <name type="scientific">Kribbella albertanoniae</name>
    <dbReference type="NCBI Taxonomy" id="1266829"/>
    <lineage>
        <taxon>Bacteria</taxon>
        <taxon>Bacillati</taxon>
        <taxon>Actinomycetota</taxon>
        <taxon>Actinomycetes</taxon>
        <taxon>Propionibacteriales</taxon>
        <taxon>Kribbellaceae</taxon>
        <taxon>Kribbella</taxon>
    </lineage>
</organism>
<dbReference type="AlphaFoldDB" id="A0A4R4PJA5"/>
<protein>
    <recommendedName>
        <fullName evidence="3">DUF3846 domain-containing protein</fullName>
    </recommendedName>
</protein>
<reference evidence="1 2" key="1">
    <citation type="submission" date="2019-03" db="EMBL/GenBank/DDBJ databases">
        <title>Draft genome sequences of novel Actinobacteria.</title>
        <authorList>
            <person name="Sahin N."/>
            <person name="Ay H."/>
            <person name="Saygin H."/>
        </authorList>
    </citation>
    <scope>NUCLEOTIDE SEQUENCE [LARGE SCALE GENOMIC DNA]</scope>
    <source>
        <strain evidence="1 2">JCM 30547</strain>
    </source>
</reference>
<dbReference type="RefSeq" id="WP_132413046.1">
    <property type="nucleotide sequence ID" value="NZ_SMKA01000198.1"/>
</dbReference>